<evidence type="ECO:0000313" key="4">
    <source>
        <dbReference type="Proteomes" id="UP000317909"/>
    </source>
</evidence>
<dbReference type="PANTHER" id="PTHR46652:SF3">
    <property type="entry name" value="LEUCINE-RICH REPEAT-CONTAINING PROTEIN 9"/>
    <property type="match status" value="1"/>
</dbReference>
<dbReference type="SUPFAM" id="SSF52058">
    <property type="entry name" value="L domain-like"/>
    <property type="match status" value="1"/>
</dbReference>
<evidence type="ECO:0000256" key="2">
    <source>
        <dbReference type="ARBA" id="ARBA00022737"/>
    </source>
</evidence>
<dbReference type="Gene3D" id="3.80.10.10">
    <property type="entry name" value="Ribonuclease Inhibitor"/>
    <property type="match status" value="1"/>
</dbReference>
<protein>
    <submittedName>
        <fullName evidence="3">Internalin-A</fullName>
    </submittedName>
</protein>
<dbReference type="InterPro" id="IPR032675">
    <property type="entry name" value="LRR_dom_sf"/>
</dbReference>
<keyword evidence="2" id="KW-0677">Repeat</keyword>
<dbReference type="EMBL" id="CP036339">
    <property type="protein sequence ID" value="QDT74707.1"/>
    <property type="molecule type" value="Genomic_DNA"/>
</dbReference>
<dbReference type="PROSITE" id="PS51450">
    <property type="entry name" value="LRR"/>
    <property type="match status" value="1"/>
</dbReference>
<keyword evidence="4" id="KW-1185">Reference proteome</keyword>
<organism evidence="3 4">
    <name type="scientific">Lacipirellula limnantheis</name>
    <dbReference type="NCBI Taxonomy" id="2528024"/>
    <lineage>
        <taxon>Bacteria</taxon>
        <taxon>Pseudomonadati</taxon>
        <taxon>Planctomycetota</taxon>
        <taxon>Planctomycetia</taxon>
        <taxon>Pirellulales</taxon>
        <taxon>Lacipirellulaceae</taxon>
        <taxon>Lacipirellula</taxon>
    </lineage>
</organism>
<accession>A0A517U254</accession>
<dbReference type="RefSeq" id="WP_145434445.1">
    <property type="nucleotide sequence ID" value="NZ_CP036339.1"/>
</dbReference>
<dbReference type="InterPro" id="IPR050836">
    <property type="entry name" value="SDS22/Internalin_LRR"/>
</dbReference>
<dbReference type="Pfam" id="PF12799">
    <property type="entry name" value="LRR_4"/>
    <property type="match status" value="1"/>
</dbReference>
<dbReference type="KEGG" id="llh:I41_39060"/>
<keyword evidence="1" id="KW-0433">Leucine-rich repeat</keyword>
<reference evidence="3 4" key="1">
    <citation type="submission" date="2019-02" db="EMBL/GenBank/DDBJ databases">
        <title>Deep-cultivation of Planctomycetes and their phenomic and genomic characterization uncovers novel biology.</title>
        <authorList>
            <person name="Wiegand S."/>
            <person name="Jogler M."/>
            <person name="Boedeker C."/>
            <person name="Pinto D."/>
            <person name="Vollmers J."/>
            <person name="Rivas-Marin E."/>
            <person name="Kohn T."/>
            <person name="Peeters S.H."/>
            <person name="Heuer A."/>
            <person name="Rast P."/>
            <person name="Oberbeckmann S."/>
            <person name="Bunk B."/>
            <person name="Jeske O."/>
            <person name="Meyerdierks A."/>
            <person name="Storesund J.E."/>
            <person name="Kallscheuer N."/>
            <person name="Luecker S."/>
            <person name="Lage O.M."/>
            <person name="Pohl T."/>
            <person name="Merkel B.J."/>
            <person name="Hornburger P."/>
            <person name="Mueller R.-W."/>
            <person name="Bruemmer F."/>
            <person name="Labrenz M."/>
            <person name="Spormann A.M."/>
            <person name="Op den Camp H."/>
            <person name="Overmann J."/>
            <person name="Amann R."/>
            <person name="Jetten M.S.M."/>
            <person name="Mascher T."/>
            <person name="Medema M.H."/>
            <person name="Devos D.P."/>
            <person name="Kaster A.-K."/>
            <person name="Ovreas L."/>
            <person name="Rohde M."/>
            <person name="Galperin M.Y."/>
            <person name="Jogler C."/>
        </authorList>
    </citation>
    <scope>NUCLEOTIDE SEQUENCE [LARGE SCALE GENOMIC DNA]</scope>
    <source>
        <strain evidence="3 4">I41</strain>
    </source>
</reference>
<dbReference type="AlphaFoldDB" id="A0A517U254"/>
<evidence type="ECO:0000313" key="3">
    <source>
        <dbReference type="EMBL" id="QDT74707.1"/>
    </source>
</evidence>
<dbReference type="OrthoDB" id="446317at2"/>
<dbReference type="Proteomes" id="UP000317909">
    <property type="component" value="Chromosome"/>
</dbReference>
<dbReference type="InterPro" id="IPR001611">
    <property type="entry name" value="Leu-rich_rpt"/>
</dbReference>
<gene>
    <name evidence="3" type="primary">inlA_3</name>
    <name evidence="3" type="ORF">I41_39060</name>
</gene>
<evidence type="ECO:0000256" key="1">
    <source>
        <dbReference type="ARBA" id="ARBA00022614"/>
    </source>
</evidence>
<sequence length="90" mass="9978">MRDLPPFSRLKDLHCLSVRGNEIADLSPLASLHNLVMLDAAGNQIVDCTPLHDLKNLDQLDVQNNPLHQKQLDMLDAALPNTGKTWSSPK</sequence>
<dbReference type="PANTHER" id="PTHR46652">
    <property type="entry name" value="LEUCINE-RICH REPEAT AND IQ DOMAIN-CONTAINING PROTEIN 1-RELATED"/>
    <property type="match status" value="1"/>
</dbReference>
<name>A0A517U254_9BACT</name>
<proteinExistence type="predicted"/>
<dbReference type="InterPro" id="IPR025875">
    <property type="entry name" value="Leu-rich_rpt_4"/>
</dbReference>